<name>A0A9W8CUV6_9FUNG</name>
<evidence type="ECO:0000256" key="2">
    <source>
        <dbReference type="SAM" id="SignalP"/>
    </source>
</evidence>
<dbReference type="EMBL" id="JANBOJ010000027">
    <property type="protein sequence ID" value="KAJ1724588.1"/>
    <property type="molecule type" value="Genomic_DNA"/>
</dbReference>
<keyword evidence="1" id="KW-1133">Transmembrane helix</keyword>
<sequence>MKNLFVAFLFMALFAAVLSAPVNKRADGPVLALPEKSETVGSYLGRLIGPLPLVGPVTALLGIPPPK</sequence>
<feature type="chain" id="PRO_5040720780" evidence="2">
    <location>
        <begin position="20"/>
        <end position="67"/>
    </location>
</feature>
<organism evidence="3 4">
    <name type="scientific">Coemansia erecta</name>
    <dbReference type="NCBI Taxonomy" id="147472"/>
    <lineage>
        <taxon>Eukaryota</taxon>
        <taxon>Fungi</taxon>
        <taxon>Fungi incertae sedis</taxon>
        <taxon>Zoopagomycota</taxon>
        <taxon>Kickxellomycotina</taxon>
        <taxon>Kickxellomycetes</taxon>
        <taxon>Kickxellales</taxon>
        <taxon>Kickxellaceae</taxon>
        <taxon>Coemansia</taxon>
    </lineage>
</organism>
<proteinExistence type="predicted"/>
<keyword evidence="2" id="KW-0732">Signal</keyword>
<keyword evidence="1" id="KW-0812">Transmembrane</keyword>
<keyword evidence="4" id="KW-1185">Reference proteome</keyword>
<gene>
    <name evidence="3" type="ORF">LPJ53_001178</name>
</gene>
<keyword evidence="1" id="KW-0472">Membrane</keyword>
<feature type="signal peptide" evidence="2">
    <location>
        <begin position="1"/>
        <end position="19"/>
    </location>
</feature>
<comment type="caution">
    <text evidence="3">The sequence shown here is derived from an EMBL/GenBank/DDBJ whole genome shotgun (WGS) entry which is preliminary data.</text>
</comment>
<feature type="transmembrane region" description="Helical" evidence="1">
    <location>
        <begin position="43"/>
        <end position="63"/>
    </location>
</feature>
<protein>
    <submittedName>
        <fullName evidence="3">Uncharacterized protein</fullName>
    </submittedName>
</protein>
<reference evidence="3" key="1">
    <citation type="submission" date="2022-07" db="EMBL/GenBank/DDBJ databases">
        <title>Phylogenomic reconstructions and comparative analyses of Kickxellomycotina fungi.</title>
        <authorList>
            <person name="Reynolds N.K."/>
            <person name="Stajich J.E."/>
            <person name="Barry K."/>
            <person name="Grigoriev I.V."/>
            <person name="Crous P."/>
            <person name="Smith M.E."/>
        </authorList>
    </citation>
    <scope>NUCLEOTIDE SEQUENCE</scope>
    <source>
        <strain evidence="3">NBRC 32514</strain>
    </source>
</reference>
<dbReference type="Proteomes" id="UP001149813">
    <property type="component" value="Unassembled WGS sequence"/>
</dbReference>
<dbReference type="OrthoDB" id="5576063at2759"/>
<dbReference type="AlphaFoldDB" id="A0A9W8CUV6"/>
<evidence type="ECO:0000313" key="3">
    <source>
        <dbReference type="EMBL" id="KAJ1724588.1"/>
    </source>
</evidence>
<accession>A0A9W8CUV6</accession>
<evidence type="ECO:0000256" key="1">
    <source>
        <dbReference type="SAM" id="Phobius"/>
    </source>
</evidence>
<evidence type="ECO:0000313" key="4">
    <source>
        <dbReference type="Proteomes" id="UP001149813"/>
    </source>
</evidence>